<evidence type="ECO:0000256" key="2">
    <source>
        <dbReference type="ARBA" id="ARBA00022723"/>
    </source>
</evidence>
<dbReference type="GO" id="GO:0046872">
    <property type="term" value="F:metal ion binding"/>
    <property type="evidence" value="ECO:0007669"/>
    <property type="project" value="UniProtKB-KW"/>
</dbReference>
<sequence>MIYFDSSALIKLITAEPESKALSEWVRGNSRRSRTTSAVSKVDVMRSFKGRGPAVEDLASIVLSKIDQLPVQQEMLDIASRMRCPVGSVEAIHLATASMMHGALHAFVSYDPVVLEAAREGGLTTVSPGATLA</sequence>
<dbReference type="SUPFAM" id="SSF88723">
    <property type="entry name" value="PIN domain-like"/>
    <property type="match status" value="1"/>
</dbReference>
<evidence type="ECO:0000313" key="6">
    <source>
        <dbReference type="EMBL" id="MBA8823284.1"/>
    </source>
</evidence>
<feature type="domain" description="PIN" evidence="5">
    <location>
        <begin position="2"/>
        <end position="111"/>
    </location>
</feature>
<dbReference type="GO" id="GO:0004518">
    <property type="term" value="F:nuclease activity"/>
    <property type="evidence" value="ECO:0007669"/>
    <property type="project" value="UniProtKB-KW"/>
</dbReference>
<evidence type="ECO:0000259" key="5">
    <source>
        <dbReference type="Pfam" id="PF01850"/>
    </source>
</evidence>
<evidence type="ECO:0000256" key="1">
    <source>
        <dbReference type="ARBA" id="ARBA00022722"/>
    </source>
</evidence>
<evidence type="ECO:0000256" key="3">
    <source>
        <dbReference type="ARBA" id="ARBA00022801"/>
    </source>
</evidence>
<keyword evidence="1" id="KW-0540">Nuclease</keyword>
<gene>
    <name evidence="6" type="ORF">FHX42_000613</name>
</gene>
<keyword evidence="7" id="KW-1185">Reference proteome</keyword>
<dbReference type="InterPro" id="IPR029060">
    <property type="entry name" value="PIN-like_dom_sf"/>
</dbReference>
<dbReference type="Pfam" id="PF01850">
    <property type="entry name" value="PIN"/>
    <property type="match status" value="1"/>
</dbReference>
<keyword evidence="4" id="KW-0460">Magnesium</keyword>
<proteinExistence type="predicted"/>
<dbReference type="Gene3D" id="3.40.50.1010">
    <property type="entry name" value="5'-nuclease"/>
    <property type="match status" value="1"/>
</dbReference>
<protein>
    <recommendedName>
        <fullName evidence="5">PIN domain-containing protein</fullName>
    </recommendedName>
</protein>
<name>A0A839DP80_9PSEU</name>
<dbReference type="Proteomes" id="UP000569329">
    <property type="component" value="Unassembled WGS sequence"/>
</dbReference>
<evidence type="ECO:0000256" key="4">
    <source>
        <dbReference type="ARBA" id="ARBA00022842"/>
    </source>
</evidence>
<dbReference type="AlphaFoldDB" id="A0A839DP80"/>
<dbReference type="CDD" id="cd09874">
    <property type="entry name" value="PIN_MT3492-like"/>
    <property type="match status" value="1"/>
</dbReference>
<organism evidence="6 7">
    <name type="scientific">Halosaccharopolyspora lacisalsi</name>
    <dbReference type="NCBI Taxonomy" id="1000566"/>
    <lineage>
        <taxon>Bacteria</taxon>
        <taxon>Bacillati</taxon>
        <taxon>Actinomycetota</taxon>
        <taxon>Actinomycetes</taxon>
        <taxon>Pseudonocardiales</taxon>
        <taxon>Pseudonocardiaceae</taxon>
        <taxon>Halosaccharopolyspora</taxon>
    </lineage>
</organism>
<evidence type="ECO:0000313" key="7">
    <source>
        <dbReference type="Proteomes" id="UP000569329"/>
    </source>
</evidence>
<reference evidence="6 7" key="1">
    <citation type="submission" date="2020-07" db="EMBL/GenBank/DDBJ databases">
        <title>Sequencing the genomes of 1000 actinobacteria strains.</title>
        <authorList>
            <person name="Klenk H.-P."/>
        </authorList>
    </citation>
    <scope>NUCLEOTIDE SEQUENCE [LARGE SCALE GENOMIC DNA]</scope>
    <source>
        <strain evidence="6 7">DSM 45975</strain>
    </source>
</reference>
<dbReference type="EMBL" id="JACGWZ010000001">
    <property type="protein sequence ID" value="MBA8823284.1"/>
    <property type="molecule type" value="Genomic_DNA"/>
</dbReference>
<dbReference type="InterPro" id="IPR002716">
    <property type="entry name" value="PIN_dom"/>
</dbReference>
<accession>A0A839DP80</accession>
<comment type="caution">
    <text evidence="6">The sequence shown here is derived from an EMBL/GenBank/DDBJ whole genome shotgun (WGS) entry which is preliminary data.</text>
</comment>
<dbReference type="GO" id="GO:0016787">
    <property type="term" value="F:hydrolase activity"/>
    <property type="evidence" value="ECO:0007669"/>
    <property type="project" value="UniProtKB-KW"/>
</dbReference>
<keyword evidence="3" id="KW-0378">Hydrolase</keyword>
<dbReference type="RefSeq" id="WP_182542624.1">
    <property type="nucleotide sequence ID" value="NZ_JACGWZ010000001.1"/>
</dbReference>
<keyword evidence="2" id="KW-0479">Metal-binding</keyword>